<dbReference type="SUPFAM" id="SSF48452">
    <property type="entry name" value="TPR-like"/>
    <property type="match status" value="1"/>
</dbReference>
<keyword evidence="4" id="KW-1185">Reference proteome</keyword>
<comment type="caution">
    <text evidence="3">The sequence shown here is derived from an EMBL/GenBank/DDBJ whole genome shotgun (WGS) entry which is preliminary data.</text>
</comment>
<evidence type="ECO:0000313" key="4">
    <source>
        <dbReference type="Proteomes" id="UP000322699"/>
    </source>
</evidence>
<protein>
    <recommendedName>
        <fullName evidence="5">Tetratricopeptide repeat protein</fullName>
    </recommendedName>
</protein>
<feature type="repeat" description="TPR" evidence="1">
    <location>
        <begin position="601"/>
        <end position="634"/>
    </location>
</feature>
<gene>
    <name evidence="3" type="ORF">LF1_49810</name>
</gene>
<reference evidence="3 4" key="1">
    <citation type="submission" date="2019-08" db="EMBL/GenBank/DDBJ databases">
        <title>Deep-cultivation of Planctomycetes and their phenomic and genomic characterization uncovers novel biology.</title>
        <authorList>
            <person name="Wiegand S."/>
            <person name="Jogler M."/>
            <person name="Boedeker C."/>
            <person name="Pinto D."/>
            <person name="Vollmers J."/>
            <person name="Rivas-Marin E."/>
            <person name="Kohn T."/>
            <person name="Peeters S.H."/>
            <person name="Heuer A."/>
            <person name="Rast P."/>
            <person name="Oberbeckmann S."/>
            <person name="Bunk B."/>
            <person name="Jeske O."/>
            <person name="Meyerdierks A."/>
            <person name="Storesund J.E."/>
            <person name="Kallscheuer N."/>
            <person name="Luecker S."/>
            <person name="Lage O.M."/>
            <person name="Pohl T."/>
            <person name="Merkel B.J."/>
            <person name="Hornburger P."/>
            <person name="Mueller R.-W."/>
            <person name="Bruemmer F."/>
            <person name="Labrenz M."/>
            <person name="Spormann A.M."/>
            <person name="Op Den Camp H."/>
            <person name="Overmann J."/>
            <person name="Amann R."/>
            <person name="Jetten M.S.M."/>
            <person name="Mascher T."/>
            <person name="Medema M.H."/>
            <person name="Devos D.P."/>
            <person name="Kaster A.-K."/>
            <person name="Ovreas L."/>
            <person name="Rohde M."/>
            <person name="Galperin M.Y."/>
            <person name="Jogler C."/>
        </authorList>
    </citation>
    <scope>NUCLEOTIDE SEQUENCE [LARGE SCALE GENOMIC DNA]</scope>
    <source>
        <strain evidence="3 4">LF1</strain>
    </source>
</reference>
<keyword evidence="1" id="KW-0802">TPR repeat</keyword>
<organism evidence="3 4">
    <name type="scientific">Rubripirellula obstinata</name>
    <dbReference type="NCBI Taxonomy" id="406547"/>
    <lineage>
        <taxon>Bacteria</taxon>
        <taxon>Pseudomonadati</taxon>
        <taxon>Planctomycetota</taxon>
        <taxon>Planctomycetia</taxon>
        <taxon>Pirellulales</taxon>
        <taxon>Pirellulaceae</taxon>
        <taxon>Rubripirellula</taxon>
    </lineage>
</organism>
<dbReference type="Gene3D" id="1.25.40.10">
    <property type="entry name" value="Tetratricopeptide repeat domain"/>
    <property type="match status" value="2"/>
</dbReference>
<proteinExistence type="predicted"/>
<feature type="compositionally biased region" description="Low complexity" evidence="2">
    <location>
        <begin position="60"/>
        <end position="73"/>
    </location>
</feature>
<name>A0A5B1CMK8_9BACT</name>
<dbReference type="InterPro" id="IPR019734">
    <property type="entry name" value="TPR_rpt"/>
</dbReference>
<evidence type="ECO:0000256" key="1">
    <source>
        <dbReference type="PROSITE-ProRule" id="PRU00339"/>
    </source>
</evidence>
<evidence type="ECO:0008006" key="5">
    <source>
        <dbReference type="Google" id="ProtNLM"/>
    </source>
</evidence>
<dbReference type="PROSITE" id="PS50005">
    <property type="entry name" value="TPR"/>
    <property type="match status" value="1"/>
</dbReference>
<dbReference type="AlphaFoldDB" id="A0A5B1CMK8"/>
<dbReference type="Proteomes" id="UP000322699">
    <property type="component" value="Unassembled WGS sequence"/>
</dbReference>
<accession>A0A5B1CMK8</accession>
<dbReference type="EMBL" id="VRLW01000001">
    <property type="protein sequence ID" value="KAA1262417.1"/>
    <property type="molecule type" value="Genomic_DNA"/>
</dbReference>
<evidence type="ECO:0000256" key="2">
    <source>
        <dbReference type="SAM" id="MobiDB-lite"/>
    </source>
</evidence>
<evidence type="ECO:0000313" key="3">
    <source>
        <dbReference type="EMBL" id="KAA1262417.1"/>
    </source>
</evidence>
<dbReference type="InterPro" id="IPR011990">
    <property type="entry name" value="TPR-like_helical_dom_sf"/>
</dbReference>
<sequence length="652" mass="73151">MGLQSIARTASPEAASSKSSKVDRLTFLPGLFLSLVFVSSVFVSNLYAESDTDVSAENGSSESESPTASPSSEVHQLIERLGAESYATRVRARAQLQHLGLEAFDELHAAQNHSDIEVEMASRYLVSSLMVSWAKDTDPKPVKRVLHEYGSQSEVERGSRIMRLGQMEPSMSVDALVRLTRFETSPQLSEMAALELMKQSMVMDADVRRGMSDKIASGLGDSDRPPTEWLRVYAQDLAAGKYSPDAWNELIAVQRERIDTESAHPATRKSVLELVQICASRSADLGNRDEAIRLATEHLDLIQPTSPKLIDAATWAIDHELHPVVLNLRGQFRRMFDEKPVLLYAAAEALQKQGDVTGAESMATAALKKEPMPTKEQAEKMSDAAKQDLAQAHLDMAKRLQKRGQFEWSLREFDEILQSVDLASWESAIVRLSASRMLGELQQHQKVVDMLQPFVDRLDKDEKLRMGLQRRGLNLKLIRSDLEFHAALALAESGKRSESREKLALAYAKSGRNIDILIEMYKTDGNDEWRREVKRHLALVTRSNEQDIEKIRKQIRSGRVSAQGELSELLNNYAWLIANTEGDYEKALRYSLESLTLRIDGAKYDTCARCYFAVGQIENAIKTQKKAIKLMPHSPPLERQLAEFEKALAEKQ</sequence>
<feature type="region of interest" description="Disordered" evidence="2">
    <location>
        <begin position="53"/>
        <end position="74"/>
    </location>
</feature>